<sequence length="127" mass="14851">LESFHQVRYTVLDRKKLDKIQILQGEAIKSGFKISKDFIDGPCMLVSPNTFAIDEELKVYKCPGFLYQKPSGYIDSLGNLIIDDNFWYKSVTLEPSCAYKCVYGPICLGVEAWRSKSENHYRYKYWW</sequence>
<protein>
    <submittedName>
        <fullName evidence="1">Uncharacterized protein</fullName>
    </submittedName>
</protein>
<evidence type="ECO:0000313" key="1">
    <source>
        <dbReference type="EMBL" id="GFP33841.1"/>
    </source>
</evidence>
<dbReference type="Proteomes" id="UP000568877">
    <property type="component" value="Unassembled WGS sequence"/>
</dbReference>
<name>A0A6V8PSV3_9ACTN</name>
<organism evidence="1 2">
    <name type="scientific">Candidatus Hakubella thermalkaliphila</name>
    <dbReference type="NCBI Taxonomy" id="2754717"/>
    <lineage>
        <taxon>Bacteria</taxon>
        <taxon>Bacillati</taxon>
        <taxon>Actinomycetota</taxon>
        <taxon>Actinomycetota incertae sedis</taxon>
        <taxon>Candidatus Hakubellales</taxon>
        <taxon>Candidatus Hakubellaceae</taxon>
        <taxon>Candidatus Hakubella</taxon>
    </lineage>
</organism>
<proteinExistence type="predicted"/>
<dbReference type="EMBL" id="BLSA01000757">
    <property type="protein sequence ID" value="GFP33841.1"/>
    <property type="molecule type" value="Genomic_DNA"/>
</dbReference>
<gene>
    <name evidence="1" type="ORF">HKBW3S42_02180</name>
</gene>
<dbReference type="AlphaFoldDB" id="A0A6V8PSV3"/>
<comment type="caution">
    <text evidence="1">The sequence shown here is derived from an EMBL/GenBank/DDBJ whole genome shotgun (WGS) entry which is preliminary data.</text>
</comment>
<feature type="non-terminal residue" evidence="1">
    <location>
        <position position="1"/>
    </location>
</feature>
<accession>A0A6V8PSV3</accession>
<reference evidence="1 2" key="1">
    <citation type="journal article" date="2020" name="Front. Microbiol.">
        <title>Single-cell genomics of novel Actinobacteria with the Wood-Ljungdahl pathway discovered in a serpentinizing system.</title>
        <authorList>
            <person name="Merino N."/>
            <person name="Kawai M."/>
            <person name="Boyd E.S."/>
            <person name="Colman D.R."/>
            <person name="McGlynn S.E."/>
            <person name="Nealson K.H."/>
            <person name="Kurokawa K."/>
            <person name="Hongoh Y."/>
        </authorList>
    </citation>
    <scope>NUCLEOTIDE SEQUENCE [LARGE SCALE GENOMIC DNA]</scope>
    <source>
        <strain evidence="1 2">S42</strain>
    </source>
</reference>
<evidence type="ECO:0000313" key="2">
    <source>
        <dbReference type="Proteomes" id="UP000568877"/>
    </source>
</evidence>